<accession>A0ABX8TML1</accession>
<evidence type="ECO:0000313" key="1">
    <source>
        <dbReference type="EMBL" id="QYC30701.1"/>
    </source>
</evidence>
<evidence type="ECO:0000313" key="2">
    <source>
        <dbReference type="Proteomes" id="UP000825369"/>
    </source>
</evidence>
<gene>
    <name evidence="1" type="ORF">HGD80_02455</name>
</gene>
<keyword evidence="2" id="KW-1185">Reference proteome</keyword>
<proteinExistence type="predicted"/>
<name>A0ABX8TML1_9MOLU</name>
<organism evidence="1 2">
    <name type="scientific">Paulownia witches'-broom phytoplasma</name>
    <dbReference type="NCBI Taxonomy" id="39647"/>
    <lineage>
        <taxon>Bacteria</taxon>
        <taxon>Bacillati</taxon>
        <taxon>Mycoplasmatota</taxon>
        <taxon>Mollicutes</taxon>
        <taxon>Acholeplasmatales</taxon>
        <taxon>Acholeplasmataceae</taxon>
        <taxon>Candidatus Phytoplasma</taxon>
        <taxon>16SrI (Aster yellows group)</taxon>
    </lineage>
</organism>
<reference evidence="1 2" key="1">
    <citation type="journal article" date="2021" name="Mol. Plant">
        <title>Genomic insights into the fast growth of paulownias and the formation of Paulownia witches' broom.</title>
        <authorList>
            <person name="Cao Y."/>
            <person name="Sun G."/>
            <person name="Zhai X."/>
            <person name="Xu P."/>
            <person name="Ma L."/>
            <person name="Deng M."/>
            <person name="Zhao Z."/>
            <person name="Yang H."/>
            <person name="Dong Y."/>
            <person name="Shang Z."/>
            <person name="Lv Y."/>
            <person name="Yan L."/>
            <person name="Liu H."/>
            <person name="Cao X."/>
            <person name="Li B."/>
            <person name="Wang Z."/>
            <person name="Zhao X."/>
            <person name="Yu H."/>
            <person name="Wang F."/>
            <person name="Ma W."/>
            <person name="Huang J."/>
            <person name="Fan G."/>
        </authorList>
    </citation>
    <scope>NUCLEOTIDE SEQUENCE [LARGE SCALE GENOMIC DNA]</scope>
    <source>
        <strain evidence="1 2">Zhengzhou</strain>
    </source>
</reference>
<sequence length="49" mass="5578">MKVKNQAMLITYADSLGKNLDDLKLVLKEDIKDVVGGIHLLPFFSFNKR</sequence>
<dbReference type="EMBL" id="CP066882">
    <property type="protein sequence ID" value="QYC30701.1"/>
    <property type="molecule type" value="Genomic_DNA"/>
</dbReference>
<dbReference type="Proteomes" id="UP000825369">
    <property type="component" value="Chromosome"/>
</dbReference>
<protein>
    <submittedName>
        <fullName evidence="1">Uncharacterized protein</fullName>
    </submittedName>
</protein>